<dbReference type="KEGG" id="rter:IDM49_00575"/>
<dbReference type="GeneID" id="96622716"/>
<feature type="domain" description="DUF4440" evidence="1">
    <location>
        <begin position="7"/>
        <end position="114"/>
    </location>
</feature>
<evidence type="ECO:0000313" key="2">
    <source>
        <dbReference type="EMBL" id="QNV37842.1"/>
    </source>
</evidence>
<keyword evidence="3" id="KW-1185">Reference proteome</keyword>
<name>A0A7H2BDU6_9MICC</name>
<gene>
    <name evidence="2" type="ORF">IDM49_00575</name>
</gene>
<evidence type="ECO:0000313" key="3">
    <source>
        <dbReference type="Proteomes" id="UP000516404"/>
    </source>
</evidence>
<dbReference type="RefSeq" id="WP_190724650.1">
    <property type="nucleotide sequence ID" value="NZ_CP061539.1"/>
</dbReference>
<accession>A0A7H2BDU6</accession>
<organism evidence="2 3">
    <name type="scientific">Rothia terrae</name>
    <dbReference type="NCBI Taxonomy" id="396015"/>
    <lineage>
        <taxon>Bacteria</taxon>
        <taxon>Bacillati</taxon>
        <taxon>Actinomycetota</taxon>
        <taxon>Actinomycetes</taxon>
        <taxon>Micrococcales</taxon>
        <taxon>Micrococcaceae</taxon>
        <taxon>Rothia</taxon>
    </lineage>
</organism>
<protein>
    <submittedName>
        <fullName evidence="2">Nuclear transport factor 2 family protein</fullName>
    </submittedName>
</protein>
<evidence type="ECO:0000259" key="1">
    <source>
        <dbReference type="Pfam" id="PF14534"/>
    </source>
</evidence>
<dbReference type="Pfam" id="PF14534">
    <property type="entry name" value="DUF4440"/>
    <property type="match status" value="1"/>
</dbReference>
<dbReference type="SUPFAM" id="SSF54427">
    <property type="entry name" value="NTF2-like"/>
    <property type="match status" value="1"/>
</dbReference>
<proteinExistence type="predicted"/>
<dbReference type="InterPro" id="IPR032710">
    <property type="entry name" value="NTF2-like_dom_sf"/>
</dbReference>
<dbReference type="Gene3D" id="3.10.450.50">
    <property type="match status" value="1"/>
</dbReference>
<dbReference type="Proteomes" id="UP000516404">
    <property type="component" value="Chromosome"/>
</dbReference>
<dbReference type="InterPro" id="IPR027843">
    <property type="entry name" value="DUF4440"/>
</dbReference>
<dbReference type="EMBL" id="CP061539">
    <property type="protein sequence ID" value="QNV37842.1"/>
    <property type="molecule type" value="Genomic_DNA"/>
</dbReference>
<sequence>MNDKNEILHVYREYLDAMVAGGTEKIAEFITDDFVLVHITGYEQPGEEWLREMGQGQFIYHGAREQTEPTLTVSGNSAQLSSRIITDATVYGSRNNWHLAFTIDFVQQGGNWLLARNQARTW</sequence>
<dbReference type="AlphaFoldDB" id="A0A7H2BDU6"/>
<reference evidence="2 3" key="1">
    <citation type="submission" date="2020-09" db="EMBL/GenBank/DDBJ databases">
        <title>Investigation of environmental microbes.</title>
        <authorList>
            <person name="Ou Y."/>
            <person name="Kang Q."/>
        </authorList>
    </citation>
    <scope>NUCLEOTIDE SEQUENCE [LARGE SCALE GENOMIC DNA]</scope>
    <source>
        <strain evidence="2 3">KJZ-14</strain>
    </source>
</reference>